<organism evidence="1 2">
    <name type="scientific">Hypsibius exemplaris</name>
    <name type="common">Freshwater tardigrade</name>
    <dbReference type="NCBI Taxonomy" id="2072580"/>
    <lineage>
        <taxon>Eukaryota</taxon>
        <taxon>Metazoa</taxon>
        <taxon>Ecdysozoa</taxon>
        <taxon>Tardigrada</taxon>
        <taxon>Eutardigrada</taxon>
        <taxon>Parachela</taxon>
        <taxon>Hypsibioidea</taxon>
        <taxon>Hypsibiidae</taxon>
        <taxon>Hypsibius</taxon>
    </lineage>
</organism>
<protein>
    <submittedName>
        <fullName evidence="1">Uncharacterized protein</fullName>
    </submittedName>
</protein>
<dbReference type="AlphaFoldDB" id="A0A1W0X4C5"/>
<sequence>MVTAPNRKLAGAGGEMTRVKAGATVNIPTVVGEVELSAGRVKEKLAMYTHPASPVLAYMGFEMLLNPKQEHKENYIRLTVGVRDTWSSSPGSERIIQNRLFQGLIGPDTKEFQVGTLGKLLLPYHLIYDGAPHLIPKYAEPSGVEIDIEQLVRFLISRIHRRVIPTPGGH</sequence>
<evidence type="ECO:0000313" key="1">
    <source>
        <dbReference type="EMBL" id="OQV22174.1"/>
    </source>
</evidence>
<name>A0A1W0X4C5_HYPEX</name>
<gene>
    <name evidence="1" type="ORF">BV898_04021</name>
</gene>
<accession>A0A1W0X4C5</accession>
<keyword evidence="2" id="KW-1185">Reference proteome</keyword>
<dbReference type="Proteomes" id="UP000192578">
    <property type="component" value="Unassembled WGS sequence"/>
</dbReference>
<evidence type="ECO:0000313" key="2">
    <source>
        <dbReference type="Proteomes" id="UP000192578"/>
    </source>
</evidence>
<comment type="caution">
    <text evidence="1">The sequence shown here is derived from an EMBL/GenBank/DDBJ whole genome shotgun (WGS) entry which is preliminary data.</text>
</comment>
<proteinExistence type="predicted"/>
<reference evidence="2" key="1">
    <citation type="submission" date="2017-01" db="EMBL/GenBank/DDBJ databases">
        <title>Comparative genomics of anhydrobiosis in the tardigrade Hypsibius dujardini.</title>
        <authorList>
            <person name="Yoshida Y."/>
            <person name="Koutsovoulos G."/>
            <person name="Laetsch D."/>
            <person name="Stevens L."/>
            <person name="Kumar S."/>
            <person name="Horikawa D."/>
            <person name="Ishino K."/>
            <person name="Komine S."/>
            <person name="Tomita M."/>
            <person name="Blaxter M."/>
            <person name="Arakawa K."/>
        </authorList>
    </citation>
    <scope>NUCLEOTIDE SEQUENCE [LARGE SCALE GENOMIC DNA]</scope>
    <source>
        <strain evidence="2">Z151</strain>
    </source>
</reference>
<dbReference type="EMBL" id="MTYJ01000019">
    <property type="protein sequence ID" value="OQV22174.1"/>
    <property type="molecule type" value="Genomic_DNA"/>
</dbReference>